<keyword evidence="2" id="KW-1185">Reference proteome</keyword>
<protein>
    <submittedName>
        <fullName evidence="1">Uncharacterized protein</fullName>
    </submittedName>
</protein>
<proteinExistence type="predicted"/>
<accession>A0A395SH13</accession>
<dbReference type="SUPFAM" id="SSF55874">
    <property type="entry name" value="ATPase domain of HSP90 chaperone/DNA topoisomerase II/histidine kinase"/>
    <property type="match status" value="1"/>
</dbReference>
<dbReference type="AlphaFoldDB" id="A0A395SH13"/>
<dbReference type="InterPro" id="IPR036890">
    <property type="entry name" value="HATPase_C_sf"/>
</dbReference>
<comment type="caution">
    <text evidence="1">The sequence shown here is derived from an EMBL/GenBank/DDBJ whole genome shotgun (WGS) entry which is preliminary data.</text>
</comment>
<name>A0A395SH13_9HYPO</name>
<evidence type="ECO:0000313" key="2">
    <source>
        <dbReference type="Proteomes" id="UP000266234"/>
    </source>
</evidence>
<gene>
    <name evidence="1" type="ORF">FLONG3_7037</name>
</gene>
<dbReference type="Gene3D" id="3.30.565.10">
    <property type="entry name" value="Histidine kinase-like ATPase, C-terminal domain"/>
    <property type="match status" value="1"/>
</dbReference>
<dbReference type="PANTHER" id="PTHR32387">
    <property type="entry name" value="WU:FJ29H11"/>
    <property type="match status" value="1"/>
</dbReference>
<dbReference type="EMBL" id="PXOG01000155">
    <property type="protein sequence ID" value="RGP71733.1"/>
    <property type="molecule type" value="Genomic_DNA"/>
</dbReference>
<reference evidence="1 2" key="1">
    <citation type="journal article" date="2018" name="PLoS Pathog.">
        <title>Evolution of structural diversity of trichothecenes, a family of toxins produced by plant pathogenic and entomopathogenic fungi.</title>
        <authorList>
            <person name="Proctor R.H."/>
            <person name="McCormick S.P."/>
            <person name="Kim H.S."/>
            <person name="Cardoza R.E."/>
            <person name="Stanley A.M."/>
            <person name="Lindo L."/>
            <person name="Kelly A."/>
            <person name="Brown D.W."/>
            <person name="Lee T."/>
            <person name="Vaughan M.M."/>
            <person name="Alexander N.J."/>
            <person name="Busman M."/>
            <person name="Gutierrez S."/>
        </authorList>
    </citation>
    <scope>NUCLEOTIDE SEQUENCE [LARGE SCALE GENOMIC DNA]</scope>
    <source>
        <strain evidence="1 2">NRRL 20695</strain>
    </source>
</reference>
<dbReference type="STRING" id="694270.A0A395SH13"/>
<dbReference type="InterPro" id="IPR052957">
    <property type="entry name" value="Auxin_embryo_med"/>
</dbReference>
<organism evidence="1 2">
    <name type="scientific">Fusarium longipes</name>
    <dbReference type="NCBI Taxonomy" id="694270"/>
    <lineage>
        <taxon>Eukaryota</taxon>
        <taxon>Fungi</taxon>
        <taxon>Dikarya</taxon>
        <taxon>Ascomycota</taxon>
        <taxon>Pezizomycotina</taxon>
        <taxon>Sordariomycetes</taxon>
        <taxon>Hypocreomycetidae</taxon>
        <taxon>Hypocreales</taxon>
        <taxon>Nectriaceae</taxon>
        <taxon>Fusarium</taxon>
    </lineage>
</organism>
<dbReference type="NCBIfam" id="NF047352">
    <property type="entry name" value="P_loop_sacsin"/>
    <property type="match status" value="1"/>
</dbReference>
<dbReference type="OrthoDB" id="1262810at2759"/>
<dbReference type="Proteomes" id="UP000266234">
    <property type="component" value="Unassembled WGS sequence"/>
</dbReference>
<evidence type="ECO:0000313" key="1">
    <source>
        <dbReference type="EMBL" id="RGP71733.1"/>
    </source>
</evidence>
<sequence>MATREEAEEIIKEITGEYGYLDKEMMDDIGRCNVDYRRKIDENWLRMENAASHSIKVLAKNIYGSGARFVFELLQNAEDNKFTKANELNALPFISFKIYPKHIVVDCNEDGFTRPDLKAICSVGESTKSALHGYIGAKGIGFKSVFIAASRVHIQSDNFSFEFRHNKTDPGLGMVRPIWVMPIDSITNPLTRTTLYLHDQGEEEEIEHLKRMISMQFDDLHETCLLFLRKLQQISVSFYDDEGNIVRSKQFRKQWIDEHRVSLETVSVVFGEETTKSQIYHITKQFATGLAPSDNREPPKTEEARRDSTTAEVVLAFPLTSDYEPQISRQKQELFAFLPLRSSDYKADFDTNANRQDIITTSRRNLSIRDWVATAFYQAVLQFCEHPTLCYDWPLFLPPKDNGFDSFWSGLDASIQSLIKKAPILKSTSKNALRCITDVVILTDDAKDQNGDPLFDDPNKDPFLSPRYPQTATHALKEYGLEKLGAGLFLILLKSDLNSSTSRMYGDIMPEEWHNAVARVLTKLLKRTDIKDEMIKSLRIVPLRDGKWTSPEEGPIYFPATGDIKIPDILDLRVLSSVAIQNPDRRALFEQLGVSEATTAQIRDAINAFFKSCERLISKETLEFLSYLYLTHQNGVHTRQDYKEVWVNVKQGLDHPHSMIVYLPGTDSPFSPESLLAGQGTKPDFDVSFLVRYIFEKGPTQPSFAHPSWKTWLVDYIGIRERLSLLSPSGDALSKPFLFVFNHCTDKFLGLFEHLWLYEGKKLLENPALVSEVKNFSAKEFCSLAISSDQTRLRFRIREFFNNSGILDPGEKAPMWTSSSFCLWAALPDMVTAHSLKNTYTRRSLSEEDMSSIENLFHLTLALQIPDSSDIRLAFEESPLIFVRQQDVPGWYRISDCLWSSATPIRGKATLDESYEDLEDFFIGKLGVRSLTAQMAYDELKQSLNNNPEEIKVALLSLNEFLQIESGYLDPEPIRKAKVFPIRYPNGPVSLGSIDVDFAIPDREKLKVTFEDRVSLLDFNLEEVHRLKPLFNWLRLSDRYLSNCVKEDTSLSGESGLPIVSGKRCLKTKAYFITRVAANFNSPRFRHDPLECYEVLHTMDVIEVDEISSVLKMSQNGQSFESRIATASEHIAELGGKLTIYVPRESKAQELCFGSVLPRKLAAWLMRHPDTNIDGNIEVDAILALASIFASDKLVLGEILDDQGIIQIPFDNNDESQSPLVGQEGGNVELSLDIDRAMGAN</sequence>
<dbReference type="PANTHER" id="PTHR32387:SF0">
    <property type="entry name" value="PROTEIN NO VEIN"/>
    <property type="match status" value="1"/>
</dbReference>